<accession>A0ABZ3IVU1</accession>
<dbReference type="PRINTS" id="PR00120">
    <property type="entry name" value="HATPASE"/>
</dbReference>
<dbReference type="CDD" id="cd02089">
    <property type="entry name" value="P-type_ATPase_Ca_prok"/>
    <property type="match status" value="1"/>
</dbReference>
<dbReference type="SUPFAM" id="SSF56784">
    <property type="entry name" value="HAD-like"/>
    <property type="match status" value="1"/>
</dbReference>
<dbReference type="RefSeq" id="WP_093796991.1">
    <property type="nucleotide sequence ID" value="NZ_CP155571.1"/>
</dbReference>
<keyword evidence="5" id="KW-0067">ATP-binding</keyword>
<organism evidence="11 12">
    <name type="scientific">Sporomusa acidovorans (strain ATCC 49682 / DSM 3132 / Mol)</name>
    <dbReference type="NCBI Taxonomy" id="1123286"/>
    <lineage>
        <taxon>Bacteria</taxon>
        <taxon>Bacillati</taxon>
        <taxon>Bacillota</taxon>
        <taxon>Negativicutes</taxon>
        <taxon>Selenomonadales</taxon>
        <taxon>Sporomusaceae</taxon>
        <taxon>Sporomusa</taxon>
    </lineage>
</organism>
<feature type="domain" description="Cation-transporting P-type ATPase N-terminal" evidence="10">
    <location>
        <begin position="3"/>
        <end position="77"/>
    </location>
</feature>
<comment type="similarity">
    <text evidence="2">Belongs to the cation transport ATPase (P-type) (TC 3.A.3) family. Type IIA subfamily.</text>
</comment>
<evidence type="ECO:0000256" key="5">
    <source>
        <dbReference type="ARBA" id="ARBA00022840"/>
    </source>
</evidence>
<keyword evidence="12" id="KW-1185">Reference proteome</keyword>
<dbReference type="Gene3D" id="1.20.1110.10">
    <property type="entry name" value="Calcium-transporting ATPase, transmembrane domain"/>
    <property type="match status" value="1"/>
</dbReference>
<feature type="transmembrane region" description="Helical" evidence="9">
    <location>
        <begin position="810"/>
        <end position="827"/>
    </location>
</feature>
<dbReference type="Pfam" id="PF00690">
    <property type="entry name" value="Cation_ATPase_N"/>
    <property type="match status" value="1"/>
</dbReference>
<evidence type="ECO:0000256" key="2">
    <source>
        <dbReference type="ARBA" id="ARBA00005675"/>
    </source>
</evidence>
<evidence type="ECO:0000256" key="3">
    <source>
        <dbReference type="ARBA" id="ARBA00022692"/>
    </source>
</evidence>
<dbReference type="NCBIfam" id="TIGR01494">
    <property type="entry name" value="ATPase_P-type"/>
    <property type="match status" value="3"/>
</dbReference>
<dbReference type="InterPro" id="IPR044492">
    <property type="entry name" value="P_typ_ATPase_HD_dom"/>
</dbReference>
<evidence type="ECO:0000256" key="7">
    <source>
        <dbReference type="ARBA" id="ARBA00022989"/>
    </source>
</evidence>
<sequence length="918" mass="99383">MEKWYQLTPEATVAQLQSALTEGLSTTEAGQRLLKYGYNELKEKQKESLLQKFLNQFKDFLVLILIVASLISIAVGEIADSLVIVAIVLLNAALGVFQESKAEKALDALKKMTAPTSKVIREGNLITVPSRELVPGDVVLLEAGNYIPADLRICESFNLKIEEASLTGESVPVEKSAEAISSQEVSLADRHNMGFMGTSVTYGRGKGIVIGTAMQTQIGKIAQMLQTTGETSTPLQKKLAGFGKGLGLLCMAVCVIVFMMGVYNGYRDGHLEFVEIELMLMTAISLAVAAIPEGLPTVVTIVLALGMQRMVKQNAVIKKLHAVETLGSVSVICSDKTGTLTQNQMTVVKAATPAKTFLISGEGYDPAGAIMLDKKQIDIAAEKDLAVLLQGALLCNDAQLKQSPDQKGWSIIGDPTEGALVVAAAKGGYMQADLQEKYPRLQEIPFDSTRKMMTTFHPINETFIGYVKGAPDLLLSRCTHFVKNGIACPLTEQDRSNIIRANSEMTAGALRVLAVAYREFDSLPTDREPAEIEKNLVFIGLLGMIDPPRSEAREAVRMCAAAGIRPVMITGDHPDTAFAIAKELGIANSVAQVITGSELNGMTADKVQQAVQRANVFARVSPEHKMTIIEALRNNKQIVAMTGDGVNDAPALKQADIGIAMGITGTDVTKETAEMVVTDDNFASIVKAVEEGRVIYANIKKFIHFLLACNVSEVLVIFFAMLLGWPIPLLPIQLLWVNLVTDTFPALALGVEKKEPNVMNVKPRDPEEPLLGGKLKWIILVQSLVMAATVLASFQYGLAVSSNDLETARTFAFITLIATQIIGAYAARSEQYTAYKLGIFSNKYLNMGVALSFLLLALSVYGPLHHLFKTVEPNVMELAVLGILAPIPFIVTEFGKVVARRFTFRTNLSAADQKSVDR</sequence>
<dbReference type="SUPFAM" id="SSF81660">
    <property type="entry name" value="Metal cation-transporting ATPase, ATP-binding domain N"/>
    <property type="match status" value="1"/>
</dbReference>
<keyword evidence="6" id="KW-1278">Translocase</keyword>
<dbReference type="PANTHER" id="PTHR43294:SF20">
    <property type="entry name" value="P-TYPE ATPASE"/>
    <property type="match status" value="1"/>
</dbReference>
<dbReference type="Pfam" id="PF00122">
    <property type="entry name" value="E1-E2_ATPase"/>
    <property type="match status" value="1"/>
</dbReference>
<dbReference type="PROSITE" id="PS00154">
    <property type="entry name" value="ATPASE_E1_E2"/>
    <property type="match status" value="1"/>
</dbReference>
<feature type="transmembrane region" description="Helical" evidence="9">
    <location>
        <begin position="777"/>
        <end position="798"/>
    </location>
</feature>
<keyword evidence="3 9" id="KW-0812">Transmembrane</keyword>
<dbReference type="InterPro" id="IPR059000">
    <property type="entry name" value="ATPase_P-type_domA"/>
</dbReference>
<dbReference type="Proteomes" id="UP000216052">
    <property type="component" value="Chromosome"/>
</dbReference>
<proteinExistence type="inferred from homology"/>
<evidence type="ECO:0000259" key="10">
    <source>
        <dbReference type="SMART" id="SM00831"/>
    </source>
</evidence>
<dbReference type="EMBL" id="CP155571">
    <property type="protein sequence ID" value="XFO70179.1"/>
    <property type="molecule type" value="Genomic_DNA"/>
</dbReference>
<dbReference type="Gene3D" id="2.70.150.10">
    <property type="entry name" value="Calcium-transporting ATPase, cytoplasmic transduction domain A"/>
    <property type="match status" value="1"/>
</dbReference>
<feature type="transmembrane region" description="Helical" evidence="9">
    <location>
        <begin position="878"/>
        <end position="899"/>
    </location>
</feature>
<dbReference type="Pfam" id="PF13246">
    <property type="entry name" value="Cation_ATPase"/>
    <property type="match status" value="1"/>
</dbReference>
<dbReference type="InterPro" id="IPR050510">
    <property type="entry name" value="Cation_transp_ATPase_P-type"/>
</dbReference>
<feature type="transmembrane region" description="Helical" evidence="9">
    <location>
        <begin position="246"/>
        <end position="266"/>
    </location>
</feature>
<evidence type="ECO:0000256" key="1">
    <source>
        <dbReference type="ARBA" id="ARBA00004141"/>
    </source>
</evidence>
<dbReference type="InterPro" id="IPR023299">
    <property type="entry name" value="ATPase_P-typ_cyto_dom_N"/>
</dbReference>
<dbReference type="SUPFAM" id="SSF81653">
    <property type="entry name" value="Calcium ATPase, transduction domain A"/>
    <property type="match status" value="1"/>
</dbReference>
<dbReference type="InterPro" id="IPR006068">
    <property type="entry name" value="ATPase_P-typ_cation-transptr_C"/>
</dbReference>
<feature type="transmembrane region" description="Helical" evidence="9">
    <location>
        <begin position="702"/>
        <end position="727"/>
    </location>
</feature>
<dbReference type="InterPro" id="IPR004014">
    <property type="entry name" value="ATPase_P-typ_cation-transptr_N"/>
</dbReference>
<evidence type="ECO:0000313" key="12">
    <source>
        <dbReference type="Proteomes" id="UP000216052"/>
    </source>
</evidence>
<dbReference type="InterPro" id="IPR023298">
    <property type="entry name" value="ATPase_P-typ_TM_dom_sf"/>
</dbReference>
<dbReference type="InterPro" id="IPR008250">
    <property type="entry name" value="ATPase_P-typ_transduc_dom_A_sf"/>
</dbReference>
<evidence type="ECO:0000256" key="9">
    <source>
        <dbReference type="SAM" id="Phobius"/>
    </source>
</evidence>
<protein>
    <submittedName>
        <fullName evidence="11">Calcium-transporting ATPase 1</fullName>
    </submittedName>
</protein>
<feature type="transmembrane region" description="Helical" evidence="9">
    <location>
        <begin position="848"/>
        <end position="866"/>
    </location>
</feature>
<feature type="transmembrane region" description="Helical" evidence="9">
    <location>
        <begin position="278"/>
        <end position="305"/>
    </location>
</feature>
<name>A0ABZ3IVU1_SPOA4</name>
<feature type="transmembrane region" description="Helical" evidence="9">
    <location>
        <begin position="733"/>
        <end position="751"/>
    </location>
</feature>
<reference evidence="11" key="1">
    <citation type="submission" date="2024-05" db="EMBL/GenBank/DDBJ databases">
        <title>Isolation and characterization of Sporomusa carbonis sp. nov., a carboxydotrophic hydrogenogen in the genus of Sporomusa isolated from a charcoal burning pile.</title>
        <authorList>
            <person name="Boeer T."/>
            <person name="Rosenbaum F."/>
            <person name="Eysell L."/>
            <person name="Mueller V."/>
            <person name="Daniel R."/>
            <person name="Poehlein A."/>
        </authorList>
    </citation>
    <scope>NUCLEOTIDE SEQUENCE [LARGE SCALE GENOMIC DNA]</scope>
    <source>
        <strain evidence="11">DSM 3132</strain>
    </source>
</reference>
<dbReference type="InterPro" id="IPR023214">
    <property type="entry name" value="HAD_sf"/>
</dbReference>
<evidence type="ECO:0000256" key="4">
    <source>
        <dbReference type="ARBA" id="ARBA00022741"/>
    </source>
</evidence>
<keyword evidence="4" id="KW-0547">Nucleotide-binding</keyword>
<dbReference type="SFLD" id="SFLDS00003">
    <property type="entry name" value="Haloacid_Dehalogenase"/>
    <property type="match status" value="1"/>
</dbReference>
<dbReference type="InterPro" id="IPR036412">
    <property type="entry name" value="HAD-like_sf"/>
</dbReference>
<evidence type="ECO:0000313" key="11">
    <source>
        <dbReference type="EMBL" id="XFO70179.1"/>
    </source>
</evidence>
<dbReference type="Gene3D" id="3.40.1110.10">
    <property type="entry name" value="Calcium-transporting ATPase, cytoplasmic domain N"/>
    <property type="match status" value="1"/>
</dbReference>
<feature type="transmembrane region" description="Helical" evidence="9">
    <location>
        <begin position="57"/>
        <end position="75"/>
    </location>
</feature>
<dbReference type="SFLD" id="SFLDG00002">
    <property type="entry name" value="C1.7:_P-type_atpase_like"/>
    <property type="match status" value="1"/>
</dbReference>
<dbReference type="PRINTS" id="PR00119">
    <property type="entry name" value="CATATPASE"/>
</dbReference>
<evidence type="ECO:0000256" key="6">
    <source>
        <dbReference type="ARBA" id="ARBA00022967"/>
    </source>
</evidence>
<dbReference type="Pfam" id="PF00689">
    <property type="entry name" value="Cation_ATPase_C"/>
    <property type="match status" value="1"/>
</dbReference>
<keyword evidence="8 9" id="KW-0472">Membrane</keyword>
<dbReference type="InterPro" id="IPR018303">
    <property type="entry name" value="ATPase_P-typ_P_site"/>
</dbReference>
<dbReference type="SFLD" id="SFLDF00027">
    <property type="entry name" value="p-type_atpase"/>
    <property type="match status" value="1"/>
</dbReference>
<evidence type="ECO:0000256" key="8">
    <source>
        <dbReference type="ARBA" id="ARBA00023136"/>
    </source>
</evidence>
<dbReference type="SMART" id="SM00831">
    <property type="entry name" value="Cation_ATPase_N"/>
    <property type="match status" value="1"/>
</dbReference>
<dbReference type="PANTHER" id="PTHR43294">
    <property type="entry name" value="SODIUM/POTASSIUM-TRANSPORTING ATPASE SUBUNIT ALPHA"/>
    <property type="match status" value="1"/>
</dbReference>
<dbReference type="Gene3D" id="3.40.50.1000">
    <property type="entry name" value="HAD superfamily/HAD-like"/>
    <property type="match status" value="1"/>
</dbReference>
<dbReference type="SUPFAM" id="SSF81665">
    <property type="entry name" value="Calcium ATPase, transmembrane domain M"/>
    <property type="match status" value="1"/>
</dbReference>
<comment type="subcellular location">
    <subcellularLocation>
        <location evidence="1">Membrane</location>
        <topology evidence="1">Multi-pass membrane protein</topology>
    </subcellularLocation>
</comment>
<dbReference type="InterPro" id="IPR001757">
    <property type="entry name" value="P_typ_ATPase"/>
</dbReference>
<gene>
    <name evidence="11" type="ORF">SPACI_001670</name>
</gene>
<keyword evidence="7 9" id="KW-1133">Transmembrane helix</keyword>